<feature type="transmembrane region" description="Helical" evidence="1">
    <location>
        <begin position="130"/>
        <end position="150"/>
    </location>
</feature>
<organism evidence="2 3">
    <name type="scientific">Shewanella xiamenensis</name>
    <dbReference type="NCBI Taxonomy" id="332186"/>
    <lineage>
        <taxon>Bacteria</taxon>
        <taxon>Pseudomonadati</taxon>
        <taxon>Pseudomonadota</taxon>
        <taxon>Gammaproteobacteria</taxon>
        <taxon>Alteromonadales</taxon>
        <taxon>Shewanellaceae</taxon>
        <taxon>Shewanella</taxon>
    </lineage>
</organism>
<reference evidence="2" key="1">
    <citation type="submission" date="2023-05" db="EMBL/GenBank/DDBJ databases">
        <title>Colonisation of extended spectrum b-lactamase- and carbapenemase-producing bacteria on hospital surfaces from low- and middle-income countries.</title>
        <authorList>
            <person name="Nieto-Rosado M."/>
            <person name="Sands K."/>
            <person name="Iregbu K."/>
            <person name="Zahra R."/>
            <person name="Mazarati J.B."/>
            <person name="Mehtar S."/>
            <person name="Barnards-Group B."/>
            <person name="Walsh T.R."/>
        </authorList>
    </citation>
    <scope>NUCLEOTIDE SEQUENCE</scope>
    <source>
        <strain evidence="2">PP-E493</strain>
    </source>
</reference>
<evidence type="ECO:0000256" key="1">
    <source>
        <dbReference type="SAM" id="Phobius"/>
    </source>
</evidence>
<keyword evidence="1" id="KW-0812">Transmembrane</keyword>
<dbReference type="RefSeq" id="WP_219640040.1">
    <property type="nucleotide sequence ID" value="NZ_JASGOQ010000003.1"/>
</dbReference>
<proteinExistence type="predicted"/>
<dbReference type="Proteomes" id="UP001187859">
    <property type="component" value="Unassembled WGS sequence"/>
</dbReference>
<protein>
    <submittedName>
        <fullName evidence="2">Uncharacterized protein</fullName>
    </submittedName>
</protein>
<keyword evidence="1" id="KW-0472">Membrane</keyword>
<keyword evidence="1" id="KW-1133">Transmembrane helix</keyword>
<evidence type="ECO:0000313" key="3">
    <source>
        <dbReference type="Proteomes" id="UP001187859"/>
    </source>
</evidence>
<sequence length="202" mass="23311">MYDIGVNLIFGFELKVDGKVSDELIDLINESAPHGVRLLNKAVKHPLLLELDIKSFKPCFEVYEKVWRDIEIYVADHLSEIKNLSATKQIGAIKDSILKLDLFNTLMSEHKKDLKDGLEIKFFTRKNPNVLMHGVLIAIVPPFSTVYSVLSTKIYDYRFKNNFKNINKLSQNKLMYLVMEKATSNNKKPSLYCIDAEQILWN</sequence>
<accession>A0AAE4TI71</accession>
<name>A0AAE4TI71_9GAMM</name>
<gene>
    <name evidence="2" type="ORF">QM089_24070</name>
</gene>
<evidence type="ECO:0000313" key="2">
    <source>
        <dbReference type="EMBL" id="MDV5393266.1"/>
    </source>
</evidence>
<dbReference type="EMBL" id="JASGOQ010000003">
    <property type="protein sequence ID" value="MDV5393266.1"/>
    <property type="molecule type" value="Genomic_DNA"/>
</dbReference>
<dbReference type="AlphaFoldDB" id="A0AAE4TI71"/>
<comment type="caution">
    <text evidence="2">The sequence shown here is derived from an EMBL/GenBank/DDBJ whole genome shotgun (WGS) entry which is preliminary data.</text>
</comment>